<sequence length="81" mass="9002">MKFITSLIILAAAAVSAKPAGSKECAEIYQRCLETITPDECPKADRDCLCKAWNSMVTCLEPCPNTPRYWLSKENARGFCQ</sequence>
<keyword evidence="3" id="KW-1185">Reference proteome</keyword>
<accession>A0A1B8AY34</accession>
<gene>
    <name evidence="2" type="ORF">FPOA_05922</name>
</gene>
<protein>
    <recommendedName>
        <fullName evidence="4">Extracellular membrane protein CFEM domain-containing protein</fullName>
    </recommendedName>
</protein>
<comment type="caution">
    <text evidence="2">The sequence shown here is derived from an EMBL/GenBank/DDBJ whole genome shotgun (WGS) entry which is preliminary data.</text>
</comment>
<reference evidence="2 3" key="1">
    <citation type="submission" date="2016-06" db="EMBL/GenBank/DDBJ databases">
        <title>Living apart together: crosstalk between the core and supernumerary genomes in a fungal plant pathogen.</title>
        <authorList>
            <person name="Vanheule A."/>
            <person name="Audenaert K."/>
            <person name="Warris S."/>
            <person name="Van De Geest H."/>
            <person name="Schijlen E."/>
            <person name="Hofte M."/>
            <person name="De Saeger S."/>
            <person name="Haesaert G."/>
            <person name="Waalwijk C."/>
            <person name="Van Der Lee T."/>
        </authorList>
    </citation>
    <scope>NUCLEOTIDE SEQUENCE [LARGE SCALE GENOMIC DNA]</scope>
    <source>
        <strain evidence="2 3">2516</strain>
    </source>
</reference>
<keyword evidence="1" id="KW-0732">Signal</keyword>
<evidence type="ECO:0000256" key="1">
    <source>
        <dbReference type="SAM" id="SignalP"/>
    </source>
</evidence>
<feature type="chain" id="PRO_5008603465" description="Extracellular membrane protein CFEM domain-containing protein" evidence="1">
    <location>
        <begin position="18"/>
        <end position="81"/>
    </location>
</feature>
<feature type="signal peptide" evidence="1">
    <location>
        <begin position="1"/>
        <end position="17"/>
    </location>
</feature>
<organism evidence="2 3">
    <name type="scientific">Fusarium poae</name>
    <dbReference type="NCBI Taxonomy" id="36050"/>
    <lineage>
        <taxon>Eukaryota</taxon>
        <taxon>Fungi</taxon>
        <taxon>Dikarya</taxon>
        <taxon>Ascomycota</taxon>
        <taxon>Pezizomycotina</taxon>
        <taxon>Sordariomycetes</taxon>
        <taxon>Hypocreomycetidae</taxon>
        <taxon>Hypocreales</taxon>
        <taxon>Nectriaceae</taxon>
        <taxon>Fusarium</taxon>
    </lineage>
</organism>
<evidence type="ECO:0000313" key="2">
    <source>
        <dbReference type="EMBL" id="OBS25389.1"/>
    </source>
</evidence>
<dbReference type="Proteomes" id="UP000091967">
    <property type="component" value="Unassembled WGS sequence"/>
</dbReference>
<evidence type="ECO:0000313" key="3">
    <source>
        <dbReference type="Proteomes" id="UP000091967"/>
    </source>
</evidence>
<dbReference type="AlphaFoldDB" id="A0A1B8AY34"/>
<evidence type="ECO:0008006" key="4">
    <source>
        <dbReference type="Google" id="ProtNLM"/>
    </source>
</evidence>
<dbReference type="EMBL" id="LYXU01000002">
    <property type="protein sequence ID" value="OBS25389.1"/>
    <property type="molecule type" value="Genomic_DNA"/>
</dbReference>
<proteinExistence type="predicted"/>
<name>A0A1B8AY34_FUSPO</name>